<evidence type="ECO:0000313" key="3">
    <source>
        <dbReference type="Proteomes" id="UP000746471"/>
    </source>
</evidence>
<protein>
    <recommendedName>
        <fullName evidence="4">AlgX/AlgJ SGNH hydrolase-like domain-containing protein</fullName>
    </recommendedName>
</protein>
<keyword evidence="1" id="KW-0732">Signal</keyword>
<sequence>MKPFRYVNVWVFIGMLCLLAVANAVAPAPAELLKTENRMATQKPVLTAAHVFDGTYFSTYENYFADHFILRDKWLGVSRTVSSLAGSSGDSAPQVMTFEGANVAVKWTAEAETADTDETDDLKAALQSTENAGAQSEEMEAIEGDARQFDNWGKLLVYGDSVMEINTSNPEANAHYAAAINTYWARFKDTCNVYSLLIPTRIEFLKDDDYREMSASQRDTIDDMRTKLDQGVQFIDVYDTLAAHASEYIYFRTDHHWTQLGAKYAFEVLAEAINGEVPQQLDRLEPIEVHGYLGSLYTATSLENLTNHPDTVTYYKGLPDHEMRDDKGKVIENGRVYALRWLDTPQKYGVFLGGDRAYTQIETHAGTGRRFLVLKDSYANAFTPFLTMIADEIIVIDPRLYTDDVDQLISEHQITDIIFVNYALVNRWDGYAGLYEELLAPNVP</sequence>
<evidence type="ECO:0008006" key="4">
    <source>
        <dbReference type="Google" id="ProtNLM"/>
    </source>
</evidence>
<dbReference type="Pfam" id="PF14286">
    <property type="entry name" value="DHHW"/>
    <property type="match status" value="1"/>
</dbReference>
<evidence type="ECO:0000313" key="2">
    <source>
        <dbReference type="EMBL" id="MBS7525915.1"/>
    </source>
</evidence>
<gene>
    <name evidence="2" type="ORF">KHM83_04390</name>
</gene>
<accession>A0ABS5PL70</accession>
<dbReference type="RefSeq" id="WP_213235701.1">
    <property type="nucleotide sequence ID" value="NZ_JAHBCL010000006.1"/>
</dbReference>
<name>A0ABS5PL70_9FIRM</name>
<evidence type="ECO:0000256" key="1">
    <source>
        <dbReference type="SAM" id="SignalP"/>
    </source>
</evidence>
<comment type="caution">
    <text evidence="2">The sequence shown here is derived from an EMBL/GenBank/DDBJ whole genome shotgun (WGS) entry which is preliminary data.</text>
</comment>
<dbReference type="Proteomes" id="UP000746471">
    <property type="component" value="Unassembled WGS sequence"/>
</dbReference>
<reference evidence="2 3" key="1">
    <citation type="submission" date="2021-05" db="EMBL/GenBank/DDBJ databases">
        <title>Fusibacter ferrireducens sp. nov., an anaerobic, sulfur- and Fe-reducing bacterium isolated from the mangrove sediment.</title>
        <authorList>
            <person name="Qiu D."/>
        </authorList>
    </citation>
    <scope>NUCLEOTIDE SEQUENCE [LARGE SCALE GENOMIC DNA]</scope>
    <source>
        <strain evidence="2 3">DSM 12116</strain>
    </source>
</reference>
<feature type="chain" id="PRO_5045842845" description="AlgX/AlgJ SGNH hydrolase-like domain-containing protein" evidence="1">
    <location>
        <begin position="27"/>
        <end position="444"/>
    </location>
</feature>
<proteinExistence type="predicted"/>
<keyword evidence="3" id="KW-1185">Reference proteome</keyword>
<dbReference type="EMBL" id="JAHBCL010000006">
    <property type="protein sequence ID" value="MBS7525915.1"/>
    <property type="molecule type" value="Genomic_DNA"/>
</dbReference>
<organism evidence="2 3">
    <name type="scientific">Fusibacter paucivorans</name>
    <dbReference type="NCBI Taxonomy" id="76009"/>
    <lineage>
        <taxon>Bacteria</taxon>
        <taxon>Bacillati</taxon>
        <taxon>Bacillota</taxon>
        <taxon>Clostridia</taxon>
        <taxon>Eubacteriales</taxon>
        <taxon>Eubacteriales Family XII. Incertae Sedis</taxon>
        <taxon>Fusibacter</taxon>
    </lineage>
</organism>
<feature type="signal peptide" evidence="1">
    <location>
        <begin position="1"/>
        <end position="26"/>
    </location>
</feature>
<dbReference type="InterPro" id="IPR025945">
    <property type="entry name" value="DHHW"/>
</dbReference>